<protein>
    <recommendedName>
        <fullName evidence="4">DUF304 domain-containing protein</fullName>
    </recommendedName>
</protein>
<keyword evidence="1" id="KW-0472">Membrane</keyword>
<comment type="caution">
    <text evidence="2">The sequence shown here is derived from an EMBL/GenBank/DDBJ whole genome shotgun (WGS) entry which is preliminary data.</text>
</comment>
<feature type="transmembrane region" description="Helical" evidence="1">
    <location>
        <begin position="97"/>
        <end position="121"/>
    </location>
</feature>
<evidence type="ECO:0000313" key="2">
    <source>
        <dbReference type="EMBL" id="MYL84691.1"/>
    </source>
</evidence>
<name>A0A7C9N3M8_9BACT</name>
<reference evidence="2 3" key="1">
    <citation type="submission" date="2020-01" db="EMBL/GenBank/DDBJ databases">
        <title>Genome sequence of Desulfovibrio aerotolerans DSM 16695(T).</title>
        <authorList>
            <person name="Karnachuk O."/>
            <person name="Avakyan M."/>
            <person name="Mardanov A."/>
            <person name="Kadnikov V."/>
            <person name="Ravin N."/>
        </authorList>
    </citation>
    <scope>NUCLEOTIDE SEQUENCE [LARGE SCALE GENOMIC DNA]</scope>
    <source>
        <strain evidence="2 3">DSM 16695</strain>
    </source>
</reference>
<evidence type="ECO:0000313" key="3">
    <source>
        <dbReference type="Proteomes" id="UP000482487"/>
    </source>
</evidence>
<proteinExistence type="predicted"/>
<feature type="transmembrane region" description="Helical" evidence="1">
    <location>
        <begin position="6"/>
        <end position="29"/>
    </location>
</feature>
<dbReference type="AlphaFoldDB" id="A0A7C9N3M8"/>
<feature type="transmembrane region" description="Helical" evidence="1">
    <location>
        <begin position="62"/>
        <end position="85"/>
    </location>
</feature>
<dbReference type="EMBL" id="WVUD01000039">
    <property type="protein sequence ID" value="MYL84691.1"/>
    <property type="molecule type" value="Genomic_DNA"/>
</dbReference>
<evidence type="ECO:0008006" key="4">
    <source>
        <dbReference type="Google" id="ProtNLM"/>
    </source>
</evidence>
<dbReference type="OrthoDB" id="9830623at2"/>
<accession>A0A7C9N3M8</accession>
<dbReference type="Proteomes" id="UP000482487">
    <property type="component" value="Unassembled WGS sequence"/>
</dbReference>
<keyword evidence="1" id="KW-0812">Transmembrane</keyword>
<sequence>MSTNILYLLCFSLCIPAAIILLYIYSIYLNKKDVKLKEMLFEVAYHEKSVGSDAVFVLEKSFAALCFMCILPLSAIGFLSSILLVDHSFWKTAGYMFAFIMTIVGSVSVFCDYFLSMIIIVNGNMYIKCVKTLFRPVIVKLDGAYRYEDIPVGLFGLYSSRYMVSISMPSGSYMVTNANNKSQLRNTLNHINSALIDGRV</sequence>
<keyword evidence="1" id="KW-1133">Transmembrane helix</keyword>
<gene>
    <name evidence="2" type="ORF">GTA51_16375</name>
</gene>
<keyword evidence="3" id="KW-1185">Reference proteome</keyword>
<organism evidence="2 3">
    <name type="scientific">Solidesulfovibrio aerotolerans</name>
    <dbReference type="NCBI Taxonomy" id="295255"/>
    <lineage>
        <taxon>Bacteria</taxon>
        <taxon>Pseudomonadati</taxon>
        <taxon>Thermodesulfobacteriota</taxon>
        <taxon>Desulfovibrionia</taxon>
        <taxon>Desulfovibrionales</taxon>
        <taxon>Desulfovibrionaceae</taxon>
        <taxon>Solidesulfovibrio</taxon>
    </lineage>
</organism>
<evidence type="ECO:0000256" key="1">
    <source>
        <dbReference type="SAM" id="Phobius"/>
    </source>
</evidence>
<dbReference type="RefSeq" id="WP_160962939.1">
    <property type="nucleotide sequence ID" value="NZ_WVUD01000039.1"/>
</dbReference>